<dbReference type="Pfam" id="PF01042">
    <property type="entry name" value="Ribonuc_L-PSP"/>
    <property type="match status" value="1"/>
</dbReference>
<dbReference type="PANTHER" id="PTHR38848:SF3">
    <property type="entry name" value="G-PROTEIN COUPLED RECEPTORS FAMILY 3 PROFILE DOMAIN-CONTAINING PROTEIN"/>
    <property type="match status" value="1"/>
</dbReference>
<dbReference type="AlphaFoldDB" id="A0A6A6R781"/>
<keyword evidence="2" id="KW-1133">Transmembrane helix</keyword>
<dbReference type="SUPFAM" id="SSF55298">
    <property type="entry name" value="YjgF-like"/>
    <property type="match status" value="1"/>
</dbReference>
<gene>
    <name evidence="3" type="ORF">BU16DRAFT_556711</name>
</gene>
<evidence type="ECO:0008006" key="5">
    <source>
        <dbReference type="Google" id="ProtNLM"/>
    </source>
</evidence>
<feature type="transmembrane region" description="Helical" evidence="2">
    <location>
        <begin position="46"/>
        <end position="71"/>
    </location>
</feature>
<name>A0A6A6R781_9PEZI</name>
<dbReference type="CDD" id="cd06152">
    <property type="entry name" value="YjgF_YER057c_UK114_like_4"/>
    <property type="match status" value="1"/>
</dbReference>
<keyword evidence="4" id="KW-1185">Reference proteome</keyword>
<organism evidence="3 4">
    <name type="scientific">Lophium mytilinum</name>
    <dbReference type="NCBI Taxonomy" id="390894"/>
    <lineage>
        <taxon>Eukaryota</taxon>
        <taxon>Fungi</taxon>
        <taxon>Dikarya</taxon>
        <taxon>Ascomycota</taxon>
        <taxon>Pezizomycotina</taxon>
        <taxon>Dothideomycetes</taxon>
        <taxon>Pleosporomycetidae</taxon>
        <taxon>Mytilinidiales</taxon>
        <taxon>Mytilinidiaceae</taxon>
        <taxon>Lophium</taxon>
    </lineage>
</organism>
<accession>A0A6A6R781</accession>
<feature type="transmembrane region" description="Helical" evidence="2">
    <location>
        <begin position="126"/>
        <end position="147"/>
    </location>
</feature>
<evidence type="ECO:0000313" key="4">
    <source>
        <dbReference type="Proteomes" id="UP000799750"/>
    </source>
</evidence>
<dbReference type="InterPro" id="IPR035959">
    <property type="entry name" value="RutC-like_sf"/>
</dbReference>
<evidence type="ECO:0000256" key="1">
    <source>
        <dbReference type="SAM" id="MobiDB-lite"/>
    </source>
</evidence>
<evidence type="ECO:0000256" key="2">
    <source>
        <dbReference type="SAM" id="Phobius"/>
    </source>
</evidence>
<dbReference type="Gene3D" id="3.30.1330.40">
    <property type="entry name" value="RutC-like"/>
    <property type="match status" value="1"/>
</dbReference>
<reference evidence="3" key="1">
    <citation type="journal article" date="2020" name="Stud. Mycol.">
        <title>101 Dothideomycetes genomes: a test case for predicting lifestyles and emergence of pathogens.</title>
        <authorList>
            <person name="Haridas S."/>
            <person name="Albert R."/>
            <person name="Binder M."/>
            <person name="Bloem J."/>
            <person name="Labutti K."/>
            <person name="Salamov A."/>
            <person name="Andreopoulos B."/>
            <person name="Baker S."/>
            <person name="Barry K."/>
            <person name="Bills G."/>
            <person name="Bluhm B."/>
            <person name="Cannon C."/>
            <person name="Castanera R."/>
            <person name="Culley D."/>
            <person name="Daum C."/>
            <person name="Ezra D."/>
            <person name="Gonzalez J."/>
            <person name="Henrissat B."/>
            <person name="Kuo A."/>
            <person name="Liang C."/>
            <person name="Lipzen A."/>
            <person name="Lutzoni F."/>
            <person name="Magnuson J."/>
            <person name="Mondo S."/>
            <person name="Nolan M."/>
            <person name="Ohm R."/>
            <person name="Pangilinan J."/>
            <person name="Park H.-J."/>
            <person name="Ramirez L."/>
            <person name="Alfaro M."/>
            <person name="Sun H."/>
            <person name="Tritt A."/>
            <person name="Yoshinaga Y."/>
            <person name="Zwiers L.-H."/>
            <person name="Turgeon B."/>
            <person name="Goodwin S."/>
            <person name="Spatafora J."/>
            <person name="Crous P."/>
            <person name="Grigoriev I."/>
        </authorList>
    </citation>
    <scope>NUCLEOTIDE SEQUENCE</scope>
    <source>
        <strain evidence="3">CBS 269.34</strain>
    </source>
</reference>
<protein>
    <recommendedName>
        <fullName evidence="5">YjgF-like protein</fullName>
    </recommendedName>
</protein>
<feature type="transmembrane region" description="Helical" evidence="2">
    <location>
        <begin position="83"/>
        <end position="106"/>
    </location>
</feature>
<sequence>MPDHASKFNEVPLAGNLVSVMLSMTTIAVLAVCLTRRLQTIQSWRALPLTSWLLIAIYIDSSLFVFVTAVISQGVNINGSGKLCGGAILLCLICYLTTKLMIYLFLVEKAYIIRGSRQSRLKNKLYLFNFFGLIIPYLVVVIMNFVYRFSYINTKGVCIIGMKRISMIPLITLDVVLNVYLTMLFLLPLRQLYSYQHNVNPALRKTAMRTFIGSCSTLASSVVNLTILMMLKGEPGWVCLMCCNADILFSVLVLHWVTAVDRVRSPNNSSARPAGSKSRVSKAGNGTNIWNSKNSGKGTAVVTTSCVGGNTNNPTRELELDKIRVQTEQTQEVEVDARSAVTFDSAQAHQDFPGRSNSTERMASLLIYRINQTSPSLRFPVLFSTLPTIPSPSPFTMSHLQYSKYEGYGERAKNEIHYSQAVRYGNIIEISGQGGWDRLTEAIPSSEGPQVDQAFANVEHTLQKAGGKGWSQVYKIRCYVVKMDTLESGHIVRNLRKYCPDHQPICTVVGVESLALKEMRIEIEVAAHLGE</sequence>
<feature type="transmembrane region" description="Helical" evidence="2">
    <location>
        <begin position="167"/>
        <end position="189"/>
    </location>
</feature>
<keyword evidence="2" id="KW-0472">Membrane</keyword>
<feature type="region of interest" description="Disordered" evidence="1">
    <location>
        <begin position="265"/>
        <end position="296"/>
    </location>
</feature>
<feature type="transmembrane region" description="Helical" evidence="2">
    <location>
        <begin position="12"/>
        <end position="34"/>
    </location>
</feature>
<evidence type="ECO:0000313" key="3">
    <source>
        <dbReference type="EMBL" id="KAF2500232.1"/>
    </source>
</evidence>
<proteinExistence type="predicted"/>
<dbReference type="PANTHER" id="PTHR38848">
    <property type="entry name" value="G-PROTEIN COUPLED RECEPTORS FAMILY 3 PROFILE DOMAIN-CONTAINING PROTEIN"/>
    <property type="match status" value="1"/>
</dbReference>
<feature type="compositionally biased region" description="Polar residues" evidence="1">
    <location>
        <begin position="284"/>
        <end position="296"/>
    </location>
</feature>
<dbReference type="InterPro" id="IPR006175">
    <property type="entry name" value="YjgF/YER057c/UK114"/>
</dbReference>
<feature type="transmembrane region" description="Helical" evidence="2">
    <location>
        <begin position="210"/>
        <end position="231"/>
    </location>
</feature>
<dbReference type="EMBL" id="MU004183">
    <property type="protein sequence ID" value="KAF2500232.1"/>
    <property type="molecule type" value="Genomic_DNA"/>
</dbReference>
<dbReference type="Proteomes" id="UP000799750">
    <property type="component" value="Unassembled WGS sequence"/>
</dbReference>
<keyword evidence="2" id="KW-0812">Transmembrane</keyword>
<dbReference type="OrthoDB" id="3210850at2759"/>